<name>A0A8H6FRB0_9LECA</name>
<dbReference type="Proteomes" id="UP000578531">
    <property type="component" value="Unassembled WGS sequence"/>
</dbReference>
<dbReference type="SUPFAM" id="SSF53335">
    <property type="entry name" value="S-adenosyl-L-methionine-dependent methyltransferases"/>
    <property type="match status" value="1"/>
</dbReference>
<dbReference type="InterPro" id="IPR029063">
    <property type="entry name" value="SAM-dependent_MTases_sf"/>
</dbReference>
<dbReference type="PANTHER" id="PTHR35897">
    <property type="entry name" value="METHYLTRANSFERASE AUSD"/>
    <property type="match status" value="1"/>
</dbReference>
<keyword evidence="3" id="KW-0949">S-adenosyl-L-methionine</keyword>
<dbReference type="AlphaFoldDB" id="A0A8H6FRB0"/>
<evidence type="ECO:0000256" key="3">
    <source>
        <dbReference type="ARBA" id="ARBA00022691"/>
    </source>
</evidence>
<dbReference type="GO" id="GO:0008757">
    <property type="term" value="F:S-adenosylmethionine-dependent methyltransferase activity"/>
    <property type="evidence" value="ECO:0007669"/>
    <property type="project" value="InterPro"/>
</dbReference>
<dbReference type="RefSeq" id="XP_037162679.1">
    <property type="nucleotide sequence ID" value="XM_037310446.1"/>
</dbReference>
<evidence type="ECO:0000313" key="7">
    <source>
        <dbReference type="Proteomes" id="UP000578531"/>
    </source>
</evidence>
<evidence type="ECO:0000256" key="1">
    <source>
        <dbReference type="ARBA" id="ARBA00005179"/>
    </source>
</evidence>
<evidence type="ECO:0000313" key="6">
    <source>
        <dbReference type="EMBL" id="KAF6233257.1"/>
    </source>
</evidence>
<keyword evidence="2" id="KW-0808">Transferase</keyword>
<dbReference type="Pfam" id="PF08241">
    <property type="entry name" value="Methyltransf_11"/>
    <property type="match status" value="1"/>
</dbReference>
<dbReference type="InterPro" id="IPR013216">
    <property type="entry name" value="Methyltransf_11"/>
</dbReference>
<reference evidence="6 7" key="1">
    <citation type="journal article" date="2020" name="Genomics">
        <title>Complete, high-quality genomes from long-read metagenomic sequencing of two wolf lichen thalli reveals enigmatic genome architecture.</title>
        <authorList>
            <person name="McKenzie S.K."/>
            <person name="Walston R.F."/>
            <person name="Allen J.L."/>
        </authorList>
    </citation>
    <scope>NUCLEOTIDE SEQUENCE [LARGE SCALE GENOMIC DNA]</scope>
    <source>
        <strain evidence="6">WasteWater2</strain>
    </source>
</reference>
<dbReference type="CDD" id="cd02440">
    <property type="entry name" value="AdoMet_MTases"/>
    <property type="match status" value="1"/>
</dbReference>
<dbReference type="InterPro" id="IPR051654">
    <property type="entry name" value="Meroterpenoid_MTases"/>
</dbReference>
<comment type="caution">
    <text evidence="6">The sequence shown here is derived from an EMBL/GenBank/DDBJ whole genome shotgun (WGS) entry which is preliminary data.</text>
</comment>
<evidence type="ECO:0000256" key="2">
    <source>
        <dbReference type="ARBA" id="ARBA00022679"/>
    </source>
</evidence>
<protein>
    <recommendedName>
        <fullName evidence="5">Methyltransferase type 11 domain-containing protein</fullName>
    </recommendedName>
</protein>
<dbReference type="GeneID" id="59290202"/>
<dbReference type="EMBL" id="JACCJC010000040">
    <property type="protein sequence ID" value="KAF6233257.1"/>
    <property type="molecule type" value="Genomic_DNA"/>
</dbReference>
<evidence type="ECO:0000259" key="5">
    <source>
        <dbReference type="Pfam" id="PF08241"/>
    </source>
</evidence>
<sequence length="284" mass="32430">MSSMSGESKIMPPNWHTTDVSWYKKDLPEINESARKILEQYSGISPDGITSHLHEVRTQAWNIFPYPSIGNWHFLHLGILEQPRYPEILERLQQGQKLLDVGCGFAQDLRQLVFDGAPAENVYGVEIEKPFVDLGYDLFLDRAKIPSANFIAADIFESDSEAKNLFGSIDIIYASQFFHLWGWNNQVEAGKAVTKLLHPARRSLIVGYQIGAIVPKEHQNSPTKEGKMYLHDRTSLQKLWGEVGEATGTKWMVEAWLDEAEIFSSYVKLDKDVRRISFAIERME</sequence>
<proteinExistence type="inferred from homology"/>
<comment type="similarity">
    <text evidence="4">Belongs to the class I-like SAM-binding methyltransferase superfamily.</text>
</comment>
<organism evidence="6 7">
    <name type="scientific">Letharia columbiana</name>
    <dbReference type="NCBI Taxonomy" id="112416"/>
    <lineage>
        <taxon>Eukaryota</taxon>
        <taxon>Fungi</taxon>
        <taxon>Dikarya</taxon>
        <taxon>Ascomycota</taxon>
        <taxon>Pezizomycotina</taxon>
        <taxon>Lecanoromycetes</taxon>
        <taxon>OSLEUM clade</taxon>
        <taxon>Lecanoromycetidae</taxon>
        <taxon>Lecanorales</taxon>
        <taxon>Lecanorineae</taxon>
        <taxon>Parmeliaceae</taxon>
        <taxon>Letharia</taxon>
    </lineage>
</organism>
<keyword evidence="7" id="KW-1185">Reference proteome</keyword>
<comment type="pathway">
    <text evidence="1">Secondary metabolite biosynthesis.</text>
</comment>
<dbReference type="Gene3D" id="3.40.50.150">
    <property type="entry name" value="Vaccinia Virus protein VP39"/>
    <property type="match status" value="1"/>
</dbReference>
<feature type="domain" description="Methyltransferase type 11" evidence="5">
    <location>
        <begin position="99"/>
        <end position="199"/>
    </location>
</feature>
<accession>A0A8H6FRB0</accession>
<dbReference type="OrthoDB" id="2094832at2759"/>
<gene>
    <name evidence="6" type="ORF">HO173_008547</name>
</gene>
<evidence type="ECO:0000256" key="4">
    <source>
        <dbReference type="ARBA" id="ARBA00038314"/>
    </source>
</evidence>
<dbReference type="PANTHER" id="PTHR35897:SF1">
    <property type="entry name" value="METHYLTRANSFERASE AUSD"/>
    <property type="match status" value="1"/>
</dbReference>